<keyword evidence="1" id="KW-0812">Transmembrane</keyword>
<organism evidence="2 3">
    <name type="scientific">Amycolatopsis ultiminotia</name>
    <dbReference type="NCBI Taxonomy" id="543629"/>
    <lineage>
        <taxon>Bacteria</taxon>
        <taxon>Bacillati</taxon>
        <taxon>Actinomycetota</taxon>
        <taxon>Actinomycetes</taxon>
        <taxon>Pseudonocardiales</taxon>
        <taxon>Pseudonocardiaceae</taxon>
        <taxon>Amycolatopsis</taxon>
    </lineage>
</organism>
<comment type="caution">
    <text evidence="2">The sequence shown here is derived from an EMBL/GenBank/DDBJ whole genome shotgun (WGS) entry which is preliminary data.</text>
</comment>
<name>A0ABP6XYB5_9PSEU</name>
<sequence>MTMTNSSQPNDTSPVSRGHIARTLLWTLVVISAIANMVASFVGDSTWPHVVCGAVSVLCVGVLVAGRLRKRPDQ</sequence>
<reference evidence="3" key="1">
    <citation type="journal article" date="2019" name="Int. J. Syst. Evol. Microbiol.">
        <title>The Global Catalogue of Microorganisms (GCM) 10K type strain sequencing project: providing services to taxonomists for standard genome sequencing and annotation.</title>
        <authorList>
            <consortium name="The Broad Institute Genomics Platform"/>
            <consortium name="The Broad Institute Genome Sequencing Center for Infectious Disease"/>
            <person name="Wu L."/>
            <person name="Ma J."/>
        </authorList>
    </citation>
    <scope>NUCLEOTIDE SEQUENCE [LARGE SCALE GENOMIC DNA]</scope>
    <source>
        <strain evidence="3">JCM 16898</strain>
    </source>
</reference>
<feature type="transmembrane region" description="Helical" evidence="1">
    <location>
        <begin position="47"/>
        <end position="68"/>
    </location>
</feature>
<feature type="transmembrane region" description="Helical" evidence="1">
    <location>
        <begin position="20"/>
        <end position="41"/>
    </location>
</feature>
<proteinExistence type="predicted"/>
<accession>A0ABP6XYB5</accession>
<keyword evidence="1" id="KW-0472">Membrane</keyword>
<protein>
    <recommendedName>
        <fullName evidence="4">MYXO-CTERM domain-containing protein</fullName>
    </recommendedName>
</protein>
<gene>
    <name evidence="2" type="ORF">GCM10022222_67090</name>
</gene>
<keyword evidence="1" id="KW-1133">Transmembrane helix</keyword>
<dbReference type="RefSeq" id="WP_344867129.1">
    <property type="nucleotide sequence ID" value="NZ_BAAAZN010000018.1"/>
</dbReference>
<evidence type="ECO:0000313" key="2">
    <source>
        <dbReference type="EMBL" id="GAA3573338.1"/>
    </source>
</evidence>
<evidence type="ECO:0000313" key="3">
    <source>
        <dbReference type="Proteomes" id="UP001500689"/>
    </source>
</evidence>
<evidence type="ECO:0008006" key="4">
    <source>
        <dbReference type="Google" id="ProtNLM"/>
    </source>
</evidence>
<dbReference type="EMBL" id="BAAAZN010000018">
    <property type="protein sequence ID" value="GAA3573338.1"/>
    <property type="molecule type" value="Genomic_DNA"/>
</dbReference>
<evidence type="ECO:0000256" key="1">
    <source>
        <dbReference type="SAM" id="Phobius"/>
    </source>
</evidence>
<dbReference type="Proteomes" id="UP001500689">
    <property type="component" value="Unassembled WGS sequence"/>
</dbReference>
<keyword evidence="3" id="KW-1185">Reference proteome</keyword>